<protein>
    <submittedName>
        <fullName evidence="4">P-type conjugative transfer protein TrbG</fullName>
    </submittedName>
</protein>
<name>A0A090GMW1_MESPL</name>
<dbReference type="Gene3D" id="2.60.40.2500">
    <property type="match status" value="1"/>
</dbReference>
<evidence type="ECO:0000313" key="4">
    <source>
        <dbReference type="EMBL" id="CDX39635.1"/>
    </source>
</evidence>
<proteinExistence type="inferred from homology"/>
<evidence type="ECO:0000256" key="1">
    <source>
        <dbReference type="ARBA" id="ARBA00006135"/>
    </source>
</evidence>
<dbReference type="CDD" id="cd06911">
    <property type="entry name" value="VirB9_CagX_TrbG"/>
    <property type="match status" value="1"/>
</dbReference>
<feature type="region of interest" description="Disordered" evidence="3">
    <location>
        <begin position="82"/>
        <end position="102"/>
    </location>
</feature>
<dbReference type="Proteomes" id="UP000046373">
    <property type="component" value="Unassembled WGS sequence"/>
</dbReference>
<keyword evidence="2" id="KW-0732">Signal</keyword>
<organism evidence="4 5">
    <name type="scientific">Mesorhizobium plurifarium</name>
    <dbReference type="NCBI Taxonomy" id="69974"/>
    <lineage>
        <taxon>Bacteria</taxon>
        <taxon>Pseudomonadati</taxon>
        <taxon>Pseudomonadota</taxon>
        <taxon>Alphaproteobacteria</taxon>
        <taxon>Hyphomicrobiales</taxon>
        <taxon>Phyllobacteriaceae</taxon>
        <taxon>Mesorhizobium</taxon>
    </lineage>
</organism>
<dbReference type="Pfam" id="PF03524">
    <property type="entry name" value="CagX"/>
    <property type="match status" value="1"/>
</dbReference>
<dbReference type="InterPro" id="IPR038161">
    <property type="entry name" value="VirB9/CagX/TrbG_C_sf"/>
</dbReference>
<dbReference type="EMBL" id="CCNB01000019">
    <property type="protein sequence ID" value="CDX39635.1"/>
    <property type="molecule type" value="Genomic_DNA"/>
</dbReference>
<evidence type="ECO:0000256" key="3">
    <source>
        <dbReference type="SAM" id="MobiDB-lite"/>
    </source>
</evidence>
<reference evidence="4 5" key="1">
    <citation type="submission" date="2014-08" db="EMBL/GenBank/DDBJ databases">
        <authorList>
            <person name="Moulin Lionel"/>
        </authorList>
    </citation>
    <scope>NUCLEOTIDE SEQUENCE [LARGE SCALE GENOMIC DNA]</scope>
</reference>
<dbReference type="NCBIfam" id="TIGR02775">
    <property type="entry name" value="TrbG_Ti"/>
    <property type="match status" value="1"/>
</dbReference>
<dbReference type="InterPro" id="IPR010258">
    <property type="entry name" value="Conjugal_tfr_TrbG/VirB9/CagX"/>
</dbReference>
<gene>
    <name evidence="4" type="ORF">MPLDJ20_260069</name>
</gene>
<evidence type="ECO:0000256" key="2">
    <source>
        <dbReference type="ARBA" id="ARBA00022729"/>
    </source>
</evidence>
<dbReference type="InterPro" id="IPR033645">
    <property type="entry name" value="VirB9/CagX/TrbG_C"/>
</dbReference>
<evidence type="ECO:0000313" key="5">
    <source>
        <dbReference type="Proteomes" id="UP000046373"/>
    </source>
</evidence>
<accession>A0A090GMW1</accession>
<sequence length="379" mass="40762">MTSATCKSAPAARPPLPRRAMPALGKIAFSAFLLGTSALVGCASRQKPPEISYDDPVPAVRAVDPPSPVKVVELAKPLPLPGQLKPVGKSAGPGPEPSDPAARVNLANQAARVQPVRDGFINSMQAYPFVEGALYQVYASPGQITDIALQPGEQLVGSGPVAAGDTVRWIIGDTESGTGATKQVHILVKPTRADLLTNLVINTDRRTYHMELRSTPSTYMASVSWQYPQDQLIALHRQNQQAEAAQPVSAGIDLSRVNFRYEVTGDRAPWRPLRAFDDGRQVFIEFPRGIGQGEMPPLFVVGPQGDTSELVNYRVRGNYMVVDRLFAAAELRFGAGKNQTRVRVSRTDGRRTGALSWMRGPGESWRSSSTRGDGGGPAS</sequence>
<feature type="region of interest" description="Disordered" evidence="3">
    <location>
        <begin position="344"/>
        <end position="379"/>
    </location>
</feature>
<dbReference type="InterPro" id="IPR014142">
    <property type="entry name" value="TrbG_Ti"/>
</dbReference>
<dbReference type="AlphaFoldDB" id="A0A090GMW1"/>
<comment type="similarity">
    <text evidence="1">Belongs to the TrbG/VirB9 family.</text>
</comment>